<protein>
    <submittedName>
        <fullName evidence="4">Class II aaRS and biotin synthetase</fullName>
    </submittedName>
</protein>
<dbReference type="Pfam" id="PF03099">
    <property type="entry name" value="BPL_LplA_LipB"/>
    <property type="match status" value="1"/>
</dbReference>
<dbReference type="CDD" id="cd16442">
    <property type="entry name" value="BPL"/>
    <property type="match status" value="1"/>
</dbReference>
<dbReference type="Gene3D" id="3.30.930.10">
    <property type="entry name" value="Bira Bifunctional Protein, Domain 2"/>
    <property type="match status" value="1"/>
</dbReference>
<dbReference type="InterPro" id="IPR004408">
    <property type="entry name" value="Biotin_CoA_COase_ligase"/>
</dbReference>
<dbReference type="Proteomes" id="UP000076842">
    <property type="component" value="Unassembled WGS sequence"/>
</dbReference>
<dbReference type="PROSITE" id="PS51733">
    <property type="entry name" value="BPL_LPL_CATALYTIC"/>
    <property type="match status" value="1"/>
</dbReference>
<dbReference type="PANTHER" id="PTHR12835">
    <property type="entry name" value="BIOTIN PROTEIN LIGASE"/>
    <property type="match status" value="1"/>
</dbReference>
<dbReference type="InterPro" id="IPR045864">
    <property type="entry name" value="aa-tRNA-synth_II/BPL/LPL"/>
</dbReference>
<dbReference type="EMBL" id="KV423935">
    <property type="protein sequence ID" value="KZT59971.1"/>
    <property type="molecule type" value="Genomic_DNA"/>
</dbReference>
<dbReference type="FunCoup" id="A0A165I097">
    <property type="interactions" value="360"/>
</dbReference>
<dbReference type="SUPFAM" id="SSF52317">
    <property type="entry name" value="Class I glutamine amidotransferase-like"/>
    <property type="match status" value="1"/>
</dbReference>
<keyword evidence="2" id="KW-0436">Ligase</keyword>
<comment type="similarity">
    <text evidence="1">Belongs to the biotin--protein ligase family.</text>
</comment>
<dbReference type="STRING" id="1353952.A0A165I097"/>
<accession>A0A165I097</accession>
<keyword evidence="5" id="KW-1185">Reference proteome</keyword>
<evidence type="ECO:0000313" key="4">
    <source>
        <dbReference type="EMBL" id="KZT59971.1"/>
    </source>
</evidence>
<dbReference type="Gene3D" id="3.40.50.880">
    <property type="match status" value="1"/>
</dbReference>
<dbReference type="InParanoid" id="A0A165I097"/>
<dbReference type="CDD" id="cd03144">
    <property type="entry name" value="GATase1_ScBLP_like"/>
    <property type="match status" value="1"/>
</dbReference>
<organism evidence="4 5">
    <name type="scientific">Calocera cornea HHB12733</name>
    <dbReference type="NCBI Taxonomy" id="1353952"/>
    <lineage>
        <taxon>Eukaryota</taxon>
        <taxon>Fungi</taxon>
        <taxon>Dikarya</taxon>
        <taxon>Basidiomycota</taxon>
        <taxon>Agaricomycotina</taxon>
        <taxon>Dacrymycetes</taxon>
        <taxon>Dacrymycetales</taxon>
        <taxon>Dacrymycetaceae</taxon>
        <taxon>Calocera</taxon>
    </lineage>
</organism>
<sequence length="687" mass="74030">MNVLVYSGPGVSTASLTHTLASLRTALAPAYAVQPILPHALITDPWPASCALLVIPGGRDLPYLSALAAALPRIRAYVAAGGRFLGICAGAYFASERCAFERGSPLQVLGPRDLAFFPGTCEGCTYPGFAYESEDGARAISITLDLPGWGPHAEGLEKDVKGVYYNGGGHFLPSSPSVLQSGLVTVLARYADPPEQGKDIAAVLCRVGKGLALLTSPHVEYPLPAEPARSALERSLPNLTADERTALEQARQRLVLSCVRLLGLSPPPPTGGTTAPPPPTNPLPQFLVSSPARPELSTLVWDLLKRISVPSPSTAPPEIRDTNDTFHLHLSSAAPALLLEARTRFMIVGYFGGQLPGGEQAPLFDLGAYFTELERVRRDKGLEEAEGQEGQGQGRKLGDAWGMGQVMFYGEVVTSTQTMLDRNPTLLSSLPTPFLSLATYQLTGRGRGSNIWLSPAGCLQFSLHLRPPQNLPPSRLVFIQYVFGVAVVQACRELLAELGGGKGGAGERVRLKWPNDVYGVVEGGERRKLGGILVGTNHLKGRFEVVIGCGLNVLNTQPTTSLKHLLQLSGSTPSQLASLTLEKVLAHILPTFDALWNTFLAHRGDFRPFEAQYLASWLHSDQVVKLTTVSPPIDVRIVGITLDYGLLRTVRAERDPWRSRVEGEEYIDLQPDGNSFDMIEGLIKKKV</sequence>
<dbReference type="Pfam" id="PF09825">
    <property type="entry name" value="BPL_N"/>
    <property type="match status" value="1"/>
</dbReference>
<dbReference type="InterPro" id="IPR004143">
    <property type="entry name" value="BPL_LPL_catalytic"/>
</dbReference>
<dbReference type="InterPro" id="IPR019197">
    <property type="entry name" value="Biotin-prot_ligase_N"/>
</dbReference>
<evidence type="ECO:0000256" key="2">
    <source>
        <dbReference type="ARBA" id="ARBA00022598"/>
    </source>
</evidence>
<dbReference type="InterPro" id="IPR029062">
    <property type="entry name" value="Class_I_gatase-like"/>
</dbReference>
<evidence type="ECO:0000313" key="5">
    <source>
        <dbReference type="Proteomes" id="UP000076842"/>
    </source>
</evidence>
<proteinExistence type="inferred from homology"/>
<evidence type="ECO:0000259" key="3">
    <source>
        <dbReference type="PROSITE" id="PS51733"/>
    </source>
</evidence>
<dbReference type="SUPFAM" id="SSF55681">
    <property type="entry name" value="Class II aaRS and biotin synthetases"/>
    <property type="match status" value="1"/>
</dbReference>
<feature type="domain" description="BPL/LPL catalytic" evidence="3">
    <location>
        <begin position="392"/>
        <end position="600"/>
    </location>
</feature>
<reference evidence="4 5" key="1">
    <citation type="journal article" date="2016" name="Mol. Biol. Evol.">
        <title>Comparative Genomics of Early-Diverging Mushroom-Forming Fungi Provides Insights into the Origins of Lignocellulose Decay Capabilities.</title>
        <authorList>
            <person name="Nagy L.G."/>
            <person name="Riley R."/>
            <person name="Tritt A."/>
            <person name="Adam C."/>
            <person name="Daum C."/>
            <person name="Floudas D."/>
            <person name="Sun H."/>
            <person name="Yadav J.S."/>
            <person name="Pangilinan J."/>
            <person name="Larsson K.H."/>
            <person name="Matsuura K."/>
            <person name="Barry K."/>
            <person name="Labutti K."/>
            <person name="Kuo R."/>
            <person name="Ohm R.A."/>
            <person name="Bhattacharya S.S."/>
            <person name="Shirouzu T."/>
            <person name="Yoshinaga Y."/>
            <person name="Martin F.M."/>
            <person name="Grigoriev I.V."/>
            <person name="Hibbett D.S."/>
        </authorList>
    </citation>
    <scope>NUCLEOTIDE SEQUENCE [LARGE SCALE GENOMIC DNA]</scope>
    <source>
        <strain evidence="4 5">HHB12733</strain>
    </source>
</reference>
<dbReference type="PANTHER" id="PTHR12835:SF5">
    <property type="entry name" value="BIOTIN--PROTEIN LIGASE"/>
    <property type="match status" value="1"/>
</dbReference>
<evidence type="ECO:0000256" key="1">
    <source>
        <dbReference type="ARBA" id="ARBA00009934"/>
    </source>
</evidence>
<dbReference type="NCBIfam" id="TIGR00121">
    <property type="entry name" value="birA_ligase"/>
    <property type="match status" value="1"/>
</dbReference>
<dbReference type="AlphaFoldDB" id="A0A165I097"/>
<dbReference type="GO" id="GO:0004077">
    <property type="term" value="F:biotin--[biotin carboxyl-carrier protein] ligase activity"/>
    <property type="evidence" value="ECO:0007669"/>
    <property type="project" value="InterPro"/>
</dbReference>
<dbReference type="OrthoDB" id="10250105at2759"/>
<dbReference type="GO" id="GO:0005737">
    <property type="term" value="C:cytoplasm"/>
    <property type="evidence" value="ECO:0007669"/>
    <property type="project" value="TreeGrafter"/>
</dbReference>
<name>A0A165I097_9BASI</name>
<gene>
    <name evidence="4" type="ORF">CALCODRAFT_430158</name>
</gene>